<organism evidence="2">
    <name type="scientific">Arundo donax</name>
    <name type="common">Giant reed</name>
    <name type="synonym">Donax arundinaceus</name>
    <dbReference type="NCBI Taxonomy" id="35708"/>
    <lineage>
        <taxon>Eukaryota</taxon>
        <taxon>Viridiplantae</taxon>
        <taxon>Streptophyta</taxon>
        <taxon>Embryophyta</taxon>
        <taxon>Tracheophyta</taxon>
        <taxon>Spermatophyta</taxon>
        <taxon>Magnoliopsida</taxon>
        <taxon>Liliopsida</taxon>
        <taxon>Poales</taxon>
        <taxon>Poaceae</taxon>
        <taxon>PACMAD clade</taxon>
        <taxon>Arundinoideae</taxon>
        <taxon>Arundineae</taxon>
        <taxon>Arundo</taxon>
    </lineage>
</organism>
<reference evidence="2" key="2">
    <citation type="journal article" date="2015" name="Data Brief">
        <title>Shoot transcriptome of the giant reed, Arundo donax.</title>
        <authorList>
            <person name="Barrero R.A."/>
            <person name="Guerrero F.D."/>
            <person name="Moolhuijzen P."/>
            <person name="Goolsby J.A."/>
            <person name="Tidwell J."/>
            <person name="Bellgard S.E."/>
            <person name="Bellgard M.I."/>
        </authorList>
    </citation>
    <scope>NUCLEOTIDE SEQUENCE</scope>
    <source>
        <tissue evidence="2">Shoot tissue taken approximately 20 cm above the soil surface</tissue>
    </source>
</reference>
<feature type="region of interest" description="Disordered" evidence="1">
    <location>
        <begin position="62"/>
        <end position="104"/>
    </location>
</feature>
<evidence type="ECO:0000256" key="1">
    <source>
        <dbReference type="SAM" id="MobiDB-lite"/>
    </source>
</evidence>
<feature type="region of interest" description="Disordered" evidence="1">
    <location>
        <begin position="1"/>
        <end position="22"/>
    </location>
</feature>
<sequence>MGSRRFMLGGKMNDASRSDPHGRLIEELEMSFSDIEEPVEQHAAVADRVHGNEYDKHLQTLDAESSHPCEESISSSDHGHLESGQTFHQENRLIDNGNKGKEDIEDANNTASYVRGNDHIVVPDEEIAERFHEKEHNKDLESPDAGSAHLCEGSISLVDDDNIKQSFQPNDLIADGTQKKGRGLYGR</sequence>
<dbReference type="EMBL" id="GBRH01222983">
    <property type="protein sequence ID" value="JAD74912.1"/>
    <property type="molecule type" value="Transcribed_RNA"/>
</dbReference>
<name>A0A0A9CTT8_ARUDO</name>
<reference evidence="2" key="1">
    <citation type="submission" date="2014-09" db="EMBL/GenBank/DDBJ databases">
        <authorList>
            <person name="Magalhaes I.L.F."/>
            <person name="Oliveira U."/>
            <person name="Santos F.R."/>
            <person name="Vidigal T.H.D.A."/>
            <person name="Brescovit A.D."/>
            <person name="Santos A.J."/>
        </authorList>
    </citation>
    <scope>NUCLEOTIDE SEQUENCE</scope>
    <source>
        <tissue evidence="2">Shoot tissue taken approximately 20 cm above the soil surface</tissue>
    </source>
</reference>
<evidence type="ECO:0000313" key="2">
    <source>
        <dbReference type="EMBL" id="JAD74912.1"/>
    </source>
</evidence>
<feature type="region of interest" description="Disordered" evidence="1">
    <location>
        <begin position="167"/>
        <end position="187"/>
    </location>
</feature>
<feature type="compositionally biased region" description="Basic and acidic residues" evidence="1">
    <location>
        <begin position="89"/>
        <end position="102"/>
    </location>
</feature>
<dbReference type="AlphaFoldDB" id="A0A0A9CTT8"/>
<protein>
    <submittedName>
        <fullName evidence="2">Uncharacterized protein</fullName>
    </submittedName>
</protein>
<proteinExistence type="predicted"/>
<accession>A0A0A9CTT8</accession>